<protein>
    <submittedName>
        <fullName evidence="1">Uncharacterized protein</fullName>
    </submittedName>
</protein>
<gene>
    <name evidence="1" type="ORF">SAMN05216227_10205</name>
</gene>
<organism evidence="1 2">
    <name type="scientific">Pseudorhodobacter antarcticus</name>
    <dbReference type="NCBI Taxonomy" id="1077947"/>
    <lineage>
        <taxon>Bacteria</taxon>
        <taxon>Pseudomonadati</taxon>
        <taxon>Pseudomonadota</taxon>
        <taxon>Alphaproteobacteria</taxon>
        <taxon>Rhodobacterales</taxon>
        <taxon>Paracoccaceae</taxon>
        <taxon>Pseudorhodobacter</taxon>
    </lineage>
</organism>
<dbReference type="STRING" id="1077947.SAMN05216227_10205"/>
<evidence type="ECO:0000313" key="1">
    <source>
        <dbReference type="EMBL" id="SEN66499.1"/>
    </source>
</evidence>
<accession>A0A1H8IE24</accession>
<name>A0A1H8IE24_9RHOB</name>
<sequence>MMMARRLNHVENIAQQDSAERALNKLARTYATQMEALKRYRTGGQQKVTVEHVTVNAGEQAIVGAVPHGGRVVMKSDTNPIHKAHSAPRCAHSTEVGQLFHAIVGTRSTASWAVIPRQVGQVV</sequence>
<reference evidence="1 2" key="1">
    <citation type="submission" date="2016-10" db="EMBL/GenBank/DDBJ databases">
        <authorList>
            <person name="de Groot N.N."/>
        </authorList>
    </citation>
    <scope>NUCLEOTIDE SEQUENCE [LARGE SCALE GENOMIC DNA]</scope>
    <source>
        <strain evidence="1 2">CGMCC 1.10836</strain>
    </source>
</reference>
<evidence type="ECO:0000313" key="2">
    <source>
        <dbReference type="Proteomes" id="UP000183002"/>
    </source>
</evidence>
<dbReference type="AlphaFoldDB" id="A0A1H8IE24"/>
<dbReference type="Proteomes" id="UP000183002">
    <property type="component" value="Unassembled WGS sequence"/>
</dbReference>
<proteinExistence type="predicted"/>
<keyword evidence="2" id="KW-1185">Reference proteome</keyword>
<dbReference type="EMBL" id="FOCO01000020">
    <property type="protein sequence ID" value="SEN66499.1"/>
    <property type="molecule type" value="Genomic_DNA"/>
</dbReference>